<feature type="compositionally biased region" description="Low complexity" evidence="1">
    <location>
        <begin position="14"/>
        <end position="26"/>
    </location>
</feature>
<name>E9I4H8_DAPPU</name>
<reference evidence="2 3" key="1">
    <citation type="journal article" date="2011" name="Science">
        <title>The ecoresponsive genome of Daphnia pulex.</title>
        <authorList>
            <person name="Colbourne J.K."/>
            <person name="Pfrender M.E."/>
            <person name="Gilbert D."/>
            <person name="Thomas W.K."/>
            <person name="Tucker A."/>
            <person name="Oakley T.H."/>
            <person name="Tokishita S."/>
            <person name="Aerts A."/>
            <person name="Arnold G.J."/>
            <person name="Basu M.K."/>
            <person name="Bauer D.J."/>
            <person name="Caceres C.E."/>
            <person name="Carmel L."/>
            <person name="Casola C."/>
            <person name="Choi J.H."/>
            <person name="Detter J.C."/>
            <person name="Dong Q."/>
            <person name="Dusheyko S."/>
            <person name="Eads B.D."/>
            <person name="Frohlich T."/>
            <person name="Geiler-Samerotte K.A."/>
            <person name="Gerlach D."/>
            <person name="Hatcher P."/>
            <person name="Jogdeo S."/>
            <person name="Krijgsveld J."/>
            <person name="Kriventseva E.V."/>
            <person name="Kultz D."/>
            <person name="Laforsch C."/>
            <person name="Lindquist E."/>
            <person name="Lopez J."/>
            <person name="Manak J.R."/>
            <person name="Muller J."/>
            <person name="Pangilinan J."/>
            <person name="Patwardhan R.P."/>
            <person name="Pitluck S."/>
            <person name="Pritham E.J."/>
            <person name="Rechtsteiner A."/>
            <person name="Rho M."/>
            <person name="Rogozin I.B."/>
            <person name="Sakarya O."/>
            <person name="Salamov A."/>
            <person name="Schaack S."/>
            <person name="Shapiro H."/>
            <person name="Shiga Y."/>
            <person name="Skalitzky C."/>
            <person name="Smith Z."/>
            <person name="Souvorov A."/>
            <person name="Sung W."/>
            <person name="Tang Z."/>
            <person name="Tsuchiya D."/>
            <person name="Tu H."/>
            <person name="Vos H."/>
            <person name="Wang M."/>
            <person name="Wolf Y.I."/>
            <person name="Yamagata H."/>
            <person name="Yamada T."/>
            <person name="Ye Y."/>
            <person name="Shaw J.R."/>
            <person name="Andrews J."/>
            <person name="Crease T.J."/>
            <person name="Tang H."/>
            <person name="Lucas S.M."/>
            <person name="Robertson H.M."/>
            <person name="Bork P."/>
            <person name="Koonin E.V."/>
            <person name="Zdobnov E.M."/>
            <person name="Grigoriev I.V."/>
            <person name="Lynch M."/>
            <person name="Boore J.L."/>
        </authorList>
    </citation>
    <scope>NUCLEOTIDE SEQUENCE [LARGE SCALE GENOMIC DNA]</scope>
</reference>
<dbReference type="KEGG" id="dpx:DAPPUDRAFT_122544"/>
<keyword evidence="3" id="KW-1185">Reference proteome</keyword>
<dbReference type="OrthoDB" id="10445350at2759"/>
<feature type="compositionally biased region" description="Polar residues" evidence="1">
    <location>
        <begin position="56"/>
        <end position="65"/>
    </location>
</feature>
<evidence type="ECO:0000313" key="3">
    <source>
        <dbReference type="Proteomes" id="UP000000305"/>
    </source>
</evidence>
<dbReference type="EMBL" id="GL735048">
    <property type="protein sequence ID" value="EFX61102.1"/>
    <property type="molecule type" value="Genomic_DNA"/>
</dbReference>
<dbReference type="Proteomes" id="UP000000305">
    <property type="component" value="Unassembled WGS sequence"/>
</dbReference>
<accession>E9I4H8</accession>
<sequence>MPTKGGREEKEQVSATTTTAATPSTSLAVVDSSDNEVVTENLWKEEKLANDDESEAGQQSTIRNTSDARGIFSNMVKTINKSTLLLTIRGEKRKPLVGAIFKR</sequence>
<organism evidence="2 3">
    <name type="scientific">Daphnia pulex</name>
    <name type="common">Water flea</name>
    <dbReference type="NCBI Taxonomy" id="6669"/>
    <lineage>
        <taxon>Eukaryota</taxon>
        <taxon>Metazoa</taxon>
        <taxon>Ecdysozoa</taxon>
        <taxon>Arthropoda</taxon>
        <taxon>Crustacea</taxon>
        <taxon>Branchiopoda</taxon>
        <taxon>Diplostraca</taxon>
        <taxon>Cladocera</taxon>
        <taxon>Anomopoda</taxon>
        <taxon>Daphniidae</taxon>
        <taxon>Daphnia</taxon>
    </lineage>
</organism>
<evidence type="ECO:0000256" key="1">
    <source>
        <dbReference type="SAM" id="MobiDB-lite"/>
    </source>
</evidence>
<dbReference type="HOGENOM" id="CLU_2266397_0_0_1"/>
<feature type="region of interest" description="Disordered" evidence="1">
    <location>
        <begin position="1"/>
        <end position="65"/>
    </location>
</feature>
<dbReference type="AlphaFoldDB" id="E9I4H8"/>
<protein>
    <submittedName>
        <fullName evidence="2">Uncharacterized protein</fullName>
    </submittedName>
</protein>
<proteinExistence type="predicted"/>
<dbReference type="InParanoid" id="E9I4H8"/>
<feature type="compositionally biased region" description="Basic and acidic residues" evidence="1">
    <location>
        <begin position="1"/>
        <end position="12"/>
    </location>
</feature>
<gene>
    <name evidence="2" type="ORF">DAPPUDRAFT_122544</name>
</gene>
<evidence type="ECO:0000313" key="2">
    <source>
        <dbReference type="EMBL" id="EFX61102.1"/>
    </source>
</evidence>